<evidence type="ECO:0000313" key="4">
    <source>
        <dbReference type="Proteomes" id="UP001632037"/>
    </source>
</evidence>
<organism evidence="3 4">
    <name type="scientific">Phytophthora oleae</name>
    <dbReference type="NCBI Taxonomy" id="2107226"/>
    <lineage>
        <taxon>Eukaryota</taxon>
        <taxon>Sar</taxon>
        <taxon>Stramenopiles</taxon>
        <taxon>Oomycota</taxon>
        <taxon>Peronosporomycetes</taxon>
        <taxon>Peronosporales</taxon>
        <taxon>Peronosporaceae</taxon>
        <taxon>Phytophthora</taxon>
    </lineage>
</organism>
<gene>
    <name evidence="3" type="ORF">V7S43_008658</name>
</gene>
<keyword evidence="2" id="KW-0472">Membrane</keyword>
<evidence type="ECO:0000256" key="2">
    <source>
        <dbReference type="SAM" id="Phobius"/>
    </source>
</evidence>
<comment type="caution">
    <text evidence="3">The sequence shown here is derived from an EMBL/GenBank/DDBJ whole genome shotgun (WGS) entry which is preliminary data.</text>
</comment>
<dbReference type="EMBL" id="JBIMZQ010000017">
    <property type="protein sequence ID" value="KAL3666407.1"/>
    <property type="molecule type" value="Genomic_DNA"/>
</dbReference>
<sequence length="318" mass="34760">MSAATSLRRRTQVSPYPSDDDRRQGTCSYYPTDAGGCRAPRSCYDCLNAELEKESDGCMINESGRCVSVIGNYDVSSDFRVVSAQVENNSRSAQPLPDPFKLEFPAVNTTYCEADDVLFNENQLGFKGFLYGTGGCVFVSVCEVPDWVYNVGGTDCSGLIGADYDGISEDSQRDDKGPASHGYLVFWCVAIAIILTLVATLAMVVTIHHHHTKRRLDELQRRRSIVVGEPVASTSRSITPKISKSGARLLNLLGWEAMRADLIEKERQDRVNLQTCPVLDSSGLGISPSTDYLQLVGVEPSAPVMSPIHSSAPRYTDN</sequence>
<evidence type="ECO:0000313" key="3">
    <source>
        <dbReference type="EMBL" id="KAL3666407.1"/>
    </source>
</evidence>
<keyword evidence="4" id="KW-1185">Reference proteome</keyword>
<feature type="transmembrane region" description="Helical" evidence="2">
    <location>
        <begin position="184"/>
        <end position="207"/>
    </location>
</feature>
<feature type="region of interest" description="Disordered" evidence="1">
    <location>
        <begin position="1"/>
        <end position="25"/>
    </location>
</feature>
<dbReference type="AlphaFoldDB" id="A0ABD3FHK7"/>
<keyword evidence="2" id="KW-0812">Transmembrane</keyword>
<reference evidence="3 4" key="1">
    <citation type="submission" date="2024-09" db="EMBL/GenBank/DDBJ databases">
        <title>Genome sequencing and assembly of Phytophthora oleae, isolate VK10A, causative agent of rot of olive drupes.</title>
        <authorList>
            <person name="Conti Taguali S."/>
            <person name="Riolo M."/>
            <person name="La Spada F."/>
            <person name="Cacciola S.O."/>
            <person name="Dionisio G."/>
        </authorList>
    </citation>
    <scope>NUCLEOTIDE SEQUENCE [LARGE SCALE GENOMIC DNA]</scope>
    <source>
        <strain evidence="3 4">VK10A</strain>
    </source>
</reference>
<dbReference type="Proteomes" id="UP001632037">
    <property type="component" value="Unassembled WGS sequence"/>
</dbReference>
<proteinExistence type="predicted"/>
<accession>A0ABD3FHK7</accession>
<name>A0ABD3FHK7_9STRA</name>
<evidence type="ECO:0000256" key="1">
    <source>
        <dbReference type="SAM" id="MobiDB-lite"/>
    </source>
</evidence>
<evidence type="ECO:0008006" key="5">
    <source>
        <dbReference type="Google" id="ProtNLM"/>
    </source>
</evidence>
<protein>
    <recommendedName>
        <fullName evidence="5">TKL protein kinase</fullName>
    </recommendedName>
</protein>
<keyword evidence="2" id="KW-1133">Transmembrane helix</keyword>